<dbReference type="Pfam" id="PF12746">
    <property type="entry name" value="GNAT_acetyltran"/>
    <property type="match status" value="1"/>
</dbReference>
<dbReference type="RefSeq" id="WP_181473085.1">
    <property type="nucleotide sequence ID" value="NZ_JACEFG010000003.1"/>
</dbReference>
<dbReference type="EMBL" id="JACEFG010000003">
    <property type="protein sequence ID" value="MBA2176042.1"/>
    <property type="molecule type" value="Genomic_DNA"/>
</dbReference>
<dbReference type="AlphaFoldDB" id="A0A838CV80"/>
<dbReference type="SUPFAM" id="SSF55729">
    <property type="entry name" value="Acyl-CoA N-acyltransferases (Nat)"/>
    <property type="match status" value="1"/>
</dbReference>
<sequence length="256" mass="29604">MERVKQEEWGRVRRLFQNQMCFVPTFVHSVLDGQIVGEIYSNSHLVENVFVKTNNGLCFVCGEENHDDFNERLIRQFREHKNEHRRFTLFTASEKWEEMIHTRLDDEVKQYSRFSFEYIEEGKSSLPPEEKNEVQRIYSSHIHQALEFGGDYYKEYWGSVTRFLEKGFGFCIVSGGKVVSEGTSIFCSDHFAEIDIATSENFRGKGFATDVAKAFINHSVENGLVPRWDCDGSNASSIRLAEKLGFGNPTTYSVFI</sequence>
<accession>A0A838CV80</accession>
<protein>
    <submittedName>
        <fullName evidence="2">GNAT family N-acetyltransferase</fullName>
    </submittedName>
</protein>
<comment type="caution">
    <text evidence="2">The sequence shown here is derived from an EMBL/GenBank/DDBJ whole genome shotgun (WGS) entry which is preliminary data.</text>
</comment>
<dbReference type="InterPro" id="IPR000182">
    <property type="entry name" value="GNAT_dom"/>
</dbReference>
<dbReference type="PROSITE" id="PS51186">
    <property type="entry name" value="GNAT"/>
    <property type="match status" value="1"/>
</dbReference>
<dbReference type="Proteomes" id="UP000571017">
    <property type="component" value="Unassembled WGS sequence"/>
</dbReference>
<dbReference type="InterPro" id="IPR016181">
    <property type="entry name" value="Acyl_CoA_acyltransferase"/>
</dbReference>
<keyword evidence="3" id="KW-1185">Reference proteome</keyword>
<dbReference type="GO" id="GO:0016747">
    <property type="term" value="F:acyltransferase activity, transferring groups other than amino-acyl groups"/>
    <property type="evidence" value="ECO:0007669"/>
    <property type="project" value="InterPro"/>
</dbReference>
<feature type="domain" description="N-acetyltransferase" evidence="1">
    <location>
        <begin position="132"/>
        <end position="256"/>
    </location>
</feature>
<dbReference type="InterPro" id="IPR027365">
    <property type="entry name" value="GNAT_acetyltra_YdfB-like"/>
</dbReference>
<evidence type="ECO:0000313" key="2">
    <source>
        <dbReference type="EMBL" id="MBA2176042.1"/>
    </source>
</evidence>
<proteinExistence type="predicted"/>
<name>A0A838CV80_9BACI</name>
<keyword evidence="2" id="KW-0808">Transferase</keyword>
<organism evidence="2 3">
    <name type="scientific">Halobacillus locisalis</name>
    <dbReference type="NCBI Taxonomy" id="220753"/>
    <lineage>
        <taxon>Bacteria</taxon>
        <taxon>Bacillati</taxon>
        <taxon>Bacillota</taxon>
        <taxon>Bacilli</taxon>
        <taxon>Bacillales</taxon>
        <taxon>Bacillaceae</taxon>
        <taxon>Halobacillus</taxon>
    </lineage>
</organism>
<evidence type="ECO:0000313" key="3">
    <source>
        <dbReference type="Proteomes" id="UP000571017"/>
    </source>
</evidence>
<gene>
    <name evidence="2" type="ORF">H0266_14185</name>
</gene>
<reference evidence="2 3" key="1">
    <citation type="journal article" date="2004" name="Extremophiles">
        <title>Halobacillus locisalis sp. nov., a halophilic bacterium isolated from a marine solar saltern of the Yellow Sea in Korea.</title>
        <authorList>
            <person name="Yoon J.H."/>
            <person name="Kang K.H."/>
            <person name="Oh T.K."/>
            <person name="Park Y.H."/>
        </authorList>
    </citation>
    <scope>NUCLEOTIDE SEQUENCE [LARGE SCALE GENOMIC DNA]</scope>
    <source>
        <strain evidence="2 3">KCTC 3788</strain>
    </source>
</reference>
<dbReference type="Gene3D" id="3.40.630.30">
    <property type="match status" value="1"/>
</dbReference>
<dbReference type="PANTHER" id="PTHR31143">
    <property type="match status" value="1"/>
</dbReference>
<evidence type="ECO:0000259" key="1">
    <source>
        <dbReference type="PROSITE" id="PS51186"/>
    </source>
</evidence>
<dbReference type="PANTHER" id="PTHR31143:SF2">
    <property type="entry name" value="FR47-LIKE DOMAIN-CONTAINING PROTEIN-RELATED"/>
    <property type="match status" value="1"/>
</dbReference>